<proteinExistence type="predicted"/>
<keyword evidence="7" id="KW-0460">Magnesium</keyword>
<evidence type="ECO:0000256" key="2">
    <source>
        <dbReference type="ARBA" id="ARBA00022475"/>
    </source>
</evidence>
<organism evidence="9">
    <name type="scientific">Candidatus Tenderia electrophaga</name>
    <dbReference type="NCBI Taxonomy" id="1748243"/>
    <lineage>
        <taxon>Bacteria</taxon>
        <taxon>Pseudomonadati</taxon>
        <taxon>Pseudomonadota</taxon>
        <taxon>Gammaproteobacteria</taxon>
        <taxon>Candidatus Tenderiales</taxon>
        <taxon>Candidatus Tenderiaceae</taxon>
        <taxon>Candidatus Tenderia</taxon>
    </lineage>
</organism>
<keyword evidence="3" id="KW-0808">Transferase</keyword>
<dbReference type="GO" id="GO:0046872">
    <property type="term" value="F:metal ion binding"/>
    <property type="evidence" value="ECO:0007669"/>
    <property type="project" value="UniProtKB-KW"/>
</dbReference>
<evidence type="ECO:0000256" key="4">
    <source>
        <dbReference type="ARBA" id="ARBA00022692"/>
    </source>
</evidence>
<comment type="caution">
    <text evidence="9">The sequence shown here is derived from an EMBL/GenBank/DDBJ whole genome shotgun (WGS) entry which is preliminary data.</text>
</comment>
<keyword evidence="7" id="KW-0479">Metal-binding</keyword>
<dbReference type="CDD" id="cd06854">
    <property type="entry name" value="GT_WbpL_WbcO_like"/>
    <property type="match status" value="1"/>
</dbReference>
<dbReference type="PANTHER" id="PTHR22926:SF3">
    <property type="entry name" value="UNDECAPRENYL-PHOSPHATE ALPHA-N-ACETYLGLUCOSAMINYL 1-PHOSPHATE TRANSFERASE"/>
    <property type="match status" value="1"/>
</dbReference>
<dbReference type="PANTHER" id="PTHR22926">
    <property type="entry name" value="PHOSPHO-N-ACETYLMURAMOYL-PENTAPEPTIDE-TRANSFERASE"/>
    <property type="match status" value="1"/>
</dbReference>
<dbReference type="Proteomes" id="UP000885832">
    <property type="component" value="Unassembled WGS sequence"/>
</dbReference>
<evidence type="ECO:0000256" key="8">
    <source>
        <dbReference type="SAM" id="Phobius"/>
    </source>
</evidence>
<feature type="transmembrane region" description="Helical" evidence="8">
    <location>
        <begin position="285"/>
        <end position="305"/>
    </location>
</feature>
<feature type="transmembrane region" description="Helical" evidence="8">
    <location>
        <begin position="6"/>
        <end position="26"/>
    </location>
</feature>
<protein>
    <submittedName>
        <fullName evidence="9">Glycosyltransferase family 4 protein</fullName>
    </submittedName>
</protein>
<evidence type="ECO:0000256" key="1">
    <source>
        <dbReference type="ARBA" id="ARBA00004651"/>
    </source>
</evidence>
<dbReference type="GO" id="GO:0005886">
    <property type="term" value="C:plasma membrane"/>
    <property type="evidence" value="ECO:0007669"/>
    <property type="project" value="UniProtKB-SubCell"/>
</dbReference>
<evidence type="ECO:0000256" key="6">
    <source>
        <dbReference type="ARBA" id="ARBA00023136"/>
    </source>
</evidence>
<evidence type="ECO:0000256" key="5">
    <source>
        <dbReference type="ARBA" id="ARBA00022989"/>
    </source>
</evidence>
<keyword evidence="2" id="KW-1003">Cell membrane</keyword>
<keyword evidence="5 8" id="KW-1133">Transmembrane helix</keyword>
<keyword evidence="4 8" id="KW-0812">Transmembrane</keyword>
<comment type="cofactor">
    <cofactor evidence="7">
        <name>Mg(2+)</name>
        <dbReference type="ChEBI" id="CHEBI:18420"/>
    </cofactor>
</comment>
<accession>A0A832J7U8</accession>
<feature type="transmembrane region" description="Helical" evidence="8">
    <location>
        <begin position="212"/>
        <end position="230"/>
    </location>
</feature>
<keyword evidence="6 8" id="KW-0472">Membrane</keyword>
<dbReference type="GO" id="GO:0044038">
    <property type="term" value="P:cell wall macromolecule biosynthetic process"/>
    <property type="evidence" value="ECO:0007669"/>
    <property type="project" value="TreeGrafter"/>
</dbReference>
<feature type="transmembrane region" description="Helical" evidence="8">
    <location>
        <begin position="47"/>
        <end position="65"/>
    </location>
</feature>
<sequence>MPDLVVLISAFVVSVVLTGLIRRYAIKTSLLDIPNHRSSHQLPTPRGGGVAIVAVFSVASIALVLTGTIGWSVFWAIFGGSLIVSGISYWDDHGHVSALWRFLVHIISAVWVVWWVGSIAPVNLGVITLDLGWGRAVVTVLFIVWMLNLYNFMDGIDGIAGVQAVSVAFGLAAILAFQGESGLALWLAVLGTASAGFLAWNWPPAKIFMGDVGSSFLGFVFAAFAVLSHNEGSVTLWVWLIMCSVFIADASFTLFYRVLKGHKWHQPHRTHAYQWASRYFSSHKLVTLSVLAINGLWLFPLAWYASIEPDYGFYLWLVACTPLFFLVIRFNAGRPESVPAG</sequence>
<feature type="binding site" evidence="7">
    <location>
        <position position="151"/>
    </location>
    <ligand>
        <name>Mg(2+)</name>
        <dbReference type="ChEBI" id="CHEBI:18420"/>
    </ligand>
</feature>
<feature type="transmembrane region" description="Helical" evidence="8">
    <location>
        <begin position="102"/>
        <end position="120"/>
    </location>
</feature>
<name>A0A832J7U8_9GAMM</name>
<comment type="subcellular location">
    <subcellularLocation>
        <location evidence="1">Cell membrane</location>
        <topology evidence="1">Multi-pass membrane protein</topology>
    </subcellularLocation>
</comment>
<gene>
    <name evidence="9" type="ORF">ENJ65_02085</name>
</gene>
<dbReference type="AlphaFoldDB" id="A0A832J7U8"/>
<feature type="transmembrane region" description="Helical" evidence="8">
    <location>
        <begin position="132"/>
        <end position="152"/>
    </location>
</feature>
<feature type="binding site" evidence="7">
    <location>
        <position position="211"/>
    </location>
    <ligand>
        <name>Mg(2+)</name>
        <dbReference type="ChEBI" id="CHEBI:18420"/>
    </ligand>
</feature>
<dbReference type="GO" id="GO:0071555">
    <property type="term" value="P:cell wall organization"/>
    <property type="evidence" value="ECO:0007669"/>
    <property type="project" value="TreeGrafter"/>
</dbReference>
<evidence type="ECO:0000256" key="3">
    <source>
        <dbReference type="ARBA" id="ARBA00022679"/>
    </source>
</evidence>
<evidence type="ECO:0000313" key="9">
    <source>
        <dbReference type="EMBL" id="HHJ80403.1"/>
    </source>
</evidence>
<feature type="transmembrane region" description="Helical" evidence="8">
    <location>
        <begin position="183"/>
        <end position="200"/>
    </location>
</feature>
<feature type="transmembrane region" description="Helical" evidence="8">
    <location>
        <begin position="236"/>
        <end position="259"/>
    </location>
</feature>
<dbReference type="Pfam" id="PF00953">
    <property type="entry name" value="Glycos_transf_4"/>
    <property type="match status" value="1"/>
</dbReference>
<dbReference type="EMBL" id="DRNF01000131">
    <property type="protein sequence ID" value="HHJ80403.1"/>
    <property type="molecule type" value="Genomic_DNA"/>
</dbReference>
<feature type="transmembrane region" description="Helical" evidence="8">
    <location>
        <begin position="159"/>
        <end position="177"/>
    </location>
</feature>
<reference evidence="9" key="1">
    <citation type="journal article" date="2020" name="mSystems">
        <title>Genome- and Community-Level Interaction Insights into Carbon Utilization and Element Cycling Functions of Hydrothermarchaeota in Hydrothermal Sediment.</title>
        <authorList>
            <person name="Zhou Z."/>
            <person name="Liu Y."/>
            <person name="Xu W."/>
            <person name="Pan J."/>
            <person name="Luo Z.H."/>
            <person name="Li M."/>
        </authorList>
    </citation>
    <scope>NUCLEOTIDE SEQUENCE [LARGE SCALE GENOMIC DNA]</scope>
    <source>
        <strain evidence="9">HyVt-505</strain>
    </source>
</reference>
<evidence type="ECO:0000256" key="7">
    <source>
        <dbReference type="PIRSR" id="PIRSR600715-1"/>
    </source>
</evidence>
<dbReference type="InterPro" id="IPR000715">
    <property type="entry name" value="Glycosyl_transferase_4"/>
</dbReference>
<feature type="transmembrane region" description="Helical" evidence="8">
    <location>
        <begin position="71"/>
        <end position="90"/>
    </location>
</feature>
<dbReference type="GO" id="GO:0009103">
    <property type="term" value="P:lipopolysaccharide biosynthetic process"/>
    <property type="evidence" value="ECO:0007669"/>
    <property type="project" value="TreeGrafter"/>
</dbReference>
<feature type="transmembrane region" description="Helical" evidence="8">
    <location>
        <begin position="311"/>
        <end position="328"/>
    </location>
</feature>
<dbReference type="GO" id="GO:0016780">
    <property type="term" value="F:phosphotransferase activity, for other substituted phosphate groups"/>
    <property type="evidence" value="ECO:0007669"/>
    <property type="project" value="InterPro"/>
</dbReference>